<dbReference type="Pfam" id="PF02093">
    <property type="entry name" value="Gag_p30"/>
    <property type="match status" value="1"/>
</dbReference>
<dbReference type="GO" id="GO:0008270">
    <property type="term" value="F:zinc ion binding"/>
    <property type="evidence" value="ECO:0007669"/>
    <property type="project" value="InterPro"/>
</dbReference>
<dbReference type="InterPro" id="IPR010999">
    <property type="entry name" value="Retrovr_matrix"/>
</dbReference>
<dbReference type="InterPro" id="IPR050462">
    <property type="entry name" value="Retroviral_Gag-Pol_poly"/>
</dbReference>
<dbReference type="SUPFAM" id="SSF47943">
    <property type="entry name" value="Retrovirus capsid protein, N-terminal core domain"/>
    <property type="match status" value="1"/>
</dbReference>
<dbReference type="InterPro" id="IPR001878">
    <property type="entry name" value="Znf_CCHC"/>
</dbReference>
<evidence type="ECO:0000313" key="2">
    <source>
        <dbReference type="Ensembl" id="ENSAPLP00000025617.1"/>
    </source>
</evidence>
<sequence>MGNIQNKDVLKKSPLGCILAHWKDIVGSGSTESKRTLIKYCNQWWPLYKLKDGAKWSLYGSIDYNTILQLMLFLRREGKWDEVVYADMFFTLQNHPEWQRDCGILPLQIPMEHILKRENNKEFKANLKQCCSARSIGQEPLREAAGSGGGTIVTKIPFSTTDLGAWERVAKDYRNDPVRVAKHFQFIVKHYNLDWNDVQLLLECMTEKEKQLVLKTAGDLAENHYKTTGGNVKEYFPLQDPKWNANRSADMERLQAYQGWISKGMERAIPKTINWSALFATRQGPSESPSEFLDRLRDVMRHNTPLDPWSEVGIQQLVSLFLEQSTGDIKRKLQKLHPPESRNLEVLLDEAWRVFRNREEDYKRGQIKVVVFVREDEQRKSRSGPPRLGRDQCAICKRFGHWKNECPEKWKGKMGRNNQKRRIVAHMKED</sequence>
<dbReference type="PANTHER" id="PTHR33166">
    <property type="entry name" value="GAG_P30 DOMAIN-CONTAINING PROTEIN"/>
    <property type="match status" value="1"/>
</dbReference>
<dbReference type="Gene3D" id="1.10.150.180">
    <property type="entry name" value="Gamma-retroviral matrix domain"/>
    <property type="match status" value="1"/>
</dbReference>
<dbReference type="GeneTree" id="ENSGT01030000235299"/>
<dbReference type="SUPFAM" id="SSF57756">
    <property type="entry name" value="Retrovirus zinc finger-like domains"/>
    <property type="match status" value="1"/>
</dbReference>
<dbReference type="Ensembl" id="ENSAPLT00000017977.1">
    <property type="protein sequence ID" value="ENSAPLP00000025617.1"/>
    <property type="gene ID" value="ENSAPLG00000026423.1"/>
</dbReference>
<dbReference type="InterPro" id="IPR036875">
    <property type="entry name" value="Znf_CCHC_sf"/>
</dbReference>
<dbReference type="InterPro" id="IPR008919">
    <property type="entry name" value="Retrov_capsid_N"/>
</dbReference>
<feature type="domain" description="CCHC-type" evidence="1">
    <location>
        <begin position="392"/>
        <end position="408"/>
    </location>
</feature>
<keyword evidence="3" id="KW-1185">Reference proteome</keyword>
<dbReference type="Proteomes" id="UP000016666">
    <property type="component" value="Unassembled WGS sequence"/>
</dbReference>
<evidence type="ECO:0000313" key="3">
    <source>
        <dbReference type="Proteomes" id="UP000016666"/>
    </source>
</evidence>
<dbReference type="Gene3D" id="1.10.375.10">
    <property type="entry name" value="Human Immunodeficiency Virus Type 1 Capsid Protein"/>
    <property type="match status" value="1"/>
</dbReference>
<dbReference type="InterPro" id="IPR003036">
    <property type="entry name" value="Gag_P30"/>
</dbReference>
<reference evidence="2" key="3">
    <citation type="submission" date="2025-09" db="UniProtKB">
        <authorList>
            <consortium name="Ensembl"/>
        </authorList>
    </citation>
    <scope>IDENTIFICATION</scope>
</reference>
<dbReference type="SMART" id="SM00343">
    <property type="entry name" value="ZnF_C2HC"/>
    <property type="match status" value="1"/>
</dbReference>
<dbReference type="InterPro" id="IPR036946">
    <property type="entry name" value="G_retro_matrix_sf"/>
</dbReference>
<dbReference type="GO" id="GO:0019068">
    <property type="term" value="P:virion assembly"/>
    <property type="evidence" value="ECO:0007669"/>
    <property type="project" value="InterPro"/>
</dbReference>
<dbReference type="AlphaFoldDB" id="A0A493TI93"/>
<protein>
    <recommendedName>
        <fullName evidence="1">CCHC-type domain-containing protein</fullName>
    </recommendedName>
</protein>
<evidence type="ECO:0000259" key="1">
    <source>
        <dbReference type="SMART" id="SM00343"/>
    </source>
</evidence>
<dbReference type="SUPFAM" id="SSF47836">
    <property type="entry name" value="Retroviral matrix proteins"/>
    <property type="match status" value="1"/>
</dbReference>
<reference evidence="3" key="1">
    <citation type="submission" date="2017-10" db="EMBL/GenBank/DDBJ databases">
        <title>A new Pekin duck reference genome.</title>
        <authorList>
            <person name="Hou Z.-C."/>
            <person name="Zhou Z.-K."/>
            <person name="Zhu F."/>
            <person name="Hou S.-S."/>
        </authorList>
    </citation>
    <scope>NUCLEOTIDE SEQUENCE [LARGE SCALE GENOMIC DNA]</scope>
</reference>
<dbReference type="Gene3D" id="4.10.60.10">
    <property type="entry name" value="Zinc finger, CCHC-type"/>
    <property type="match status" value="1"/>
</dbReference>
<dbReference type="GO" id="GO:0003676">
    <property type="term" value="F:nucleic acid binding"/>
    <property type="evidence" value="ECO:0007669"/>
    <property type="project" value="InterPro"/>
</dbReference>
<name>A0A493TI93_ANAPP</name>
<organism evidence="2 3">
    <name type="scientific">Anas platyrhynchos platyrhynchos</name>
    <name type="common">Northern mallard</name>
    <dbReference type="NCBI Taxonomy" id="8840"/>
    <lineage>
        <taxon>Eukaryota</taxon>
        <taxon>Metazoa</taxon>
        <taxon>Chordata</taxon>
        <taxon>Craniata</taxon>
        <taxon>Vertebrata</taxon>
        <taxon>Euteleostomi</taxon>
        <taxon>Archelosauria</taxon>
        <taxon>Archosauria</taxon>
        <taxon>Dinosauria</taxon>
        <taxon>Saurischia</taxon>
        <taxon>Theropoda</taxon>
        <taxon>Coelurosauria</taxon>
        <taxon>Aves</taxon>
        <taxon>Neognathae</taxon>
        <taxon>Galloanserae</taxon>
        <taxon>Anseriformes</taxon>
        <taxon>Anatidae</taxon>
        <taxon>Anatinae</taxon>
        <taxon>Anas</taxon>
    </lineage>
</organism>
<reference evidence="2" key="2">
    <citation type="submission" date="2025-08" db="UniProtKB">
        <authorList>
            <consortium name="Ensembl"/>
        </authorList>
    </citation>
    <scope>IDENTIFICATION</scope>
</reference>
<proteinExistence type="predicted"/>
<accession>A0A493TI93</accession>
<dbReference type="OMA" id="GQYQQWI"/>